<evidence type="ECO:0000313" key="13">
    <source>
        <dbReference type="EMBL" id="RDL36993.1"/>
    </source>
</evidence>
<evidence type="ECO:0000256" key="7">
    <source>
        <dbReference type="ARBA" id="ARBA00023242"/>
    </source>
</evidence>
<keyword evidence="4" id="KW-0805">Transcription regulation</keyword>
<feature type="domain" description="ARID" evidence="12">
    <location>
        <begin position="380"/>
        <end position="475"/>
    </location>
</feature>
<feature type="compositionally biased region" description="Basic and acidic residues" evidence="10">
    <location>
        <begin position="506"/>
        <end position="515"/>
    </location>
</feature>
<evidence type="ECO:0000256" key="2">
    <source>
        <dbReference type="ARBA" id="ARBA00022454"/>
    </source>
</evidence>
<sequence length="792" mass="88422">MSGVVYDSVAGVAGAGNLFAGIKLFILRRVPLRVYWKQSVEANGGELVLLEKQADYVIADHARKDAPPGSVSWKWIEQSLKNGALEDTEKYPAGPSEPQVRDVGSALPPRYGRTPFTSEDDRVLMKWVAEAERRGLSTKGNEIYKQLEKVNSRHTFQSWRDRWVKYVSHRARPELSDEEGDEGPLPPPTSRISRRHVSRPPTHASSSNAAQSRPPQTTPPKQTADQPGVQTPKPFSMRDEQQLLDAYDDIMNIDDEKVIAAWSAWADTYPPHSAQEWRNYFRNKIIPMKKAREMKAVEQKEAVEETEEETAEESKVSICRPQAAALSDTGSEAMPENPKPVNIPEIEDPQESSGNSQDSQASANCASMGTVAGRPLNSTTLNEELFKEDLALLAESLDLVVDFRPTISGRTIPLFRLWQVVNSPGFGGHDEVTQQNLWPRVAKELNFNEFQHPAAAGELSMCYEEILTEFEQAREEYANANQDSTESQDQALLEAQLLGDTTCEPQHPEEEHHYSGDINHPASTPVQAAASTSGKRFFSTYSSEASSGDNKRQRVDKGKGRERDIPVTPSDILNSTRSVSSHRPSPSKRSVGFGAQFEVHRGDDNPEVFISPIQQPKITYAEAQRQRVHLEPETQDFVYPVPEENKDKNTPSPVCSHTENPESDKLSYADDTNSGRNSPTDSTDTETDAQKLAELQEFMDHHVALGYQKSIVNEAMIATTIETGNAAVVMEELTKGNGIPENIEGVWTARDDKELDADEGSEEFRKLLAKHTWERIISRREFLQTMREESVG</sequence>
<evidence type="ECO:0000256" key="10">
    <source>
        <dbReference type="SAM" id="MobiDB-lite"/>
    </source>
</evidence>
<dbReference type="GO" id="GO:0031848">
    <property type="term" value="P:protection from non-homologous end joining at telomere"/>
    <property type="evidence" value="ECO:0007669"/>
    <property type="project" value="TreeGrafter"/>
</dbReference>
<comment type="similarity">
    <text evidence="1 8">Belongs to the RAP1 family.</text>
</comment>
<dbReference type="Pfam" id="PF08914">
    <property type="entry name" value="Myb_Rap1"/>
    <property type="match status" value="1"/>
</dbReference>
<evidence type="ECO:0000259" key="11">
    <source>
        <dbReference type="PROSITE" id="PS50172"/>
    </source>
</evidence>
<name>A0A370TN84_9HELO</name>
<feature type="coiled-coil region" evidence="9">
    <location>
        <begin position="463"/>
        <end position="490"/>
    </location>
</feature>
<dbReference type="InterPro" id="IPR009057">
    <property type="entry name" value="Homeodomain-like_sf"/>
</dbReference>
<gene>
    <name evidence="13" type="ORF">BP5553_04426</name>
</gene>
<dbReference type="RefSeq" id="XP_031869649.1">
    <property type="nucleotide sequence ID" value="XM_032013049.1"/>
</dbReference>
<dbReference type="PANTHER" id="PTHR16466:SF6">
    <property type="entry name" value="TELOMERIC REPEAT-BINDING FACTOR 2-INTERACTING PROTEIN 1"/>
    <property type="match status" value="1"/>
</dbReference>
<evidence type="ECO:0000256" key="6">
    <source>
        <dbReference type="ARBA" id="ARBA00023163"/>
    </source>
</evidence>
<dbReference type="InterPro" id="IPR036431">
    <property type="entry name" value="ARID_dom_sf"/>
</dbReference>
<proteinExistence type="inferred from homology"/>
<dbReference type="EMBL" id="NPIC01000003">
    <property type="protein sequence ID" value="RDL36993.1"/>
    <property type="molecule type" value="Genomic_DNA"/>
</dbReference>
<dbReference type="Gene3D" id="1.10.10.2170">
    <property type="match status" value="1"/>
</dbReference>
<feature type="compositionally biased region" description="Polar residues" evidence="10">
    <location>
        <begin position="521"/>
        <end position="548"/>
    </location>
</feature>
<accession>A0A370TN84</accession>
<dbReference type="OrthoDB" id="435460at2759"/>
<feature type="region of interest" description="Disordered" evidence="10">
    <location>
        <begin position="631"/>
        <end position="687"/>
    </location>
</feature>
<feature type="compositionally biased region" description="Basic and acidic residues" evidence="10">
    <location>
        <begin position="659"/>
        <end position="668"/>
    </location>
</feature>
<dbReference type="GO" id="GO:0070187">
    <property type="term" value="C:shelterin complex"/>
    <property type="evidence" value="ECO:0007669"/>
    <property type="project" value="TreeGrafter"/>
</dbReference>
<feature type="compositionally biased region" description="Polar residues" evidence="10">
    <location>
        <begin position="351"/>
        <end position="365"/>
    </location>
</feature>
<dbReference type="Gene3D" id="1.10.10.60">
    <property type="entry name" value="Homeodomain-like"/>
    <property type="match status" value="1"/>
</dbReference>
<keyword evidence="7 8" id="KW-0539">Nucleus</keyword>
<dbReference type="AlphaFoldDB" id="A0A370TN84"/>
<reference evidence="13 14" key="1">
    <citation type="journal article" date="2018" name="IMA Fungus">
        <title>IMA Genome-F 9: Draft genome sequence of Annulohypoxylon stygium, Aspergillus mulundensis, Berkeleyomyces basicola (syn. Thielaviopsis basicola), Ceratocystis smalleyi, two Cercospora beticola strains, Coleophoma cylindrospora, Fusarium fracticaudum, Phialophora cf. hyalina, and Morchella septimelata.</title>
        <authorList>
            <person name="Wingfield B.D."/>
            <person name="Bills G.F."/>
            <person name="Dong Y."/>
            <person name="Huang W."/>
            <person name="Nel W.J."/>
            <person name="Swalarsk-Parry B.S."/>
            <person name="Vaghefi N."/>
            <person name="Wilken P.M."/>
            <person name="An Z."/>
            <person name="de Beer Z.W."/>
            <person name="De Vos L."/>
            <person name="Chen L."/>
            <person name="Duong T.A."/>
            <person name="Gao Y."/>
            <person name="Hammerbacher A."/>
            <person name="Kikkert J.R."/>
            <person name="Li Y."/>
            <person name="Li H."/>
            <person name="Li K."/>
            <person name="Li Q."/>
            <person name="Liu X."/>
            <person name="Ma X."/>
            <person name="Naidoo K."/>
            <person name="Pethybridge S.J."/>
            <person name="Sun J."/>
            <person name="Steenkamp E.T."/>
            <person name="van der Nest M.A."/>
            <person name="van Wyk S."/>
            <person name="Wingfield M.J."/>
            <person name="Xiong C."/>
            <person name="Yue Q."/>
            <person name="Zhang X."/>
        </authorList>
    </citation>
    <scope>NUCLEOTIDE SEQUENCE [LARGE SCALE GENOMIC DNA]</scope>
    <source>
        <strain evidence="13 14">BP 5553</strain>
    </source>
</reference>
<dbReference type="Pfam" id="PF01388">
    <property type="entry name" value="ARID"/>
    <property type="match status" value="1"/>
</dbReference>
<dbReference type="GeneID" id="43597275"/>
<feature type="region of interest" description="Disordered" evidence="10">
    <location>
        <begin position="86"/>
        <end position="115"/>
    </location>
</feature>
<comment type="function">
    <text evidence="8">Involved in the regulation of telomere length, clustering and has a specific role in telomere position effect (TPE).</text>
</comment>
<feature type="compositionally biased region" description="Basic and acidic residues" evidence="10">
    <location>
        <begin position="549"/>
        <end position="565"/>
    </location>
</feature>
<keyword evidence="2 8" id="KW-0158">Chromosome</keyword>
<keyword evidence="6" id="KW-0804">Transcription</keyword>
<feature type="region of interest" description="Disordered" evidence="10">
    <location>
        <begin position="326"/>
        <end position="365"/>
    </location>
</feature>
<dbReference type="InterPro" id="IPR001357">
    <property type="entry name" value="BRCT_dom"/>
</dbReference>
<dbReference type="SMART" id="SM01014">
    <property type="entry name" value="ARID"/>
    <property type="match status" value="1"/>
</dbReference>
<keyword evidence="14" id="KW-1185">Reference proteome</keyword>
<dbReference type="CDD" id="cd11655">
    <property type="entry name" value="rap1_myb-like"/>
    <property type="match status" value="1"/>
</dbReference>
<dbReference type="PANTHER" id="PTHR16466">
    <property type="entry name" value="TELOMERE REPEAT-BINDING FACTOR 2-INTERACTING PROTEIN 1"/>
    <property type="match status" value="1"/>
</dbReference>
<feature type="region of interest" description="Disordered" evidence="10">
    <location>
        <begin position="503"/>
        <end position="591"/>
    </location>
</feature>
<dbReference type="Gene3D" id="1.10.150.60">
    <property type="entry name" value="ARID DNA-binding domain"/>
    <property type="match status" value="1"/>
</dbReference>
<feature type="region of interest" description="Disordered" evidence="10">
    <location>
        <begin position="171"/>
        <end position="236"/>
    </location>
</feature>
<dbReference type="GO" id="GO:0010833">
    <property type="term" value="P:telomere maintenance via telomere lengthening"/>
    <property type="evidence" value="ECO:0007669"/>
    <property type="project" value="UniProtKB-UniRule"/>
</dbReference>
<protein>
    <recommendedName>
        <fullName evidence="8">DNA-binding protein RAP1</fullName>
    </recommendedName>
</protein>
<dbReference type="SMART" id="SM00501">
    <property type="entry name" value="BRIGHT"/>
    <property type="match status" value="1"/>
</dbReference>
<keyword evidence="9" id="KW-0175">Coiled coil</keyword>
<comment type="caution">
    <text evidence="13">The sequence shown here is derived from an EMBL/GenBank/DDBJ whole genome shotgun (WGS) entry which is preliminary data.</text>
</comment>
<evidence type="ECO:0000256" key="9">
    <source>
        <dbReference type="SAM" id="Coils"/>
    </source>
</evidence>
<evidence type="ECO:0000256" key="8">
    <source>
        <dbReference type="RuleBase" id="RU367107"/>
    </source>
</evidence>
<feature type="compositionally biased region" description="Polar residues" evidence="10">
    <location>
        <begin position="571"/>
        <end position="588"/>
    </location>
</feature>
<dbReference type="InterPro" id="IPR039595">
    <property type="entry name" value="TE2IP/Rap1"/>
</dbReference>
<dbReference type="SUPFAM" id="SSF46689">
    <property type="entry name" value="Homeodomain-like"/>
    <property type="match status" value="1"/>
</dbReference>
<dbReference type="PROSITE" id="PS51011">
    <property type="entry name" value="ARID"/>
    <property type="match status" value="1"/>
</dbReference>
<dbReference type="Proteomes" id="UP000254866">
    <property type="component" value="Unassembled WGS sequence"/>
</dbReference>
<keyword evidence="5" id="KW-0010">Activator</keyword>
<keyword evidence="3 8" id="KW-0779">Telomere</keyword>
<dbReference type="InterPro" id="IPR015010">
    <property type="entry name" value="TERF2IP_Myb"/>
</dbReference>
<evidence type="ECO:0000313" key="14">
    <source>
        <dbReference type="Proteomes" id="UP000254866"/>
    </source>
</evidence>
<dbReference type="InterPro" id="IPR001606">
    <property type="entry name" value="ARID_dom"/>
</dbReference>
<dbReference type="SUPFAM" id="SSF46774">
    <property type="entry name" value="ARID-like"/>
    <property type="match status" value="1"/>
</dbReference>
<evidence type="ECO:0000256" key="1">
    <source>
        <dbReference type="ARBA" id="ARBA00010467"/>
    </source>
</evidence>
<comment type="subcellular location">
    <subcellularLocation>
        <location evidence="8">Nucleus</location>
    </subcellularLocation>
    <subcellularLocation>
        <location evidence="8">Chromosome</location>
        <location evidence="8">Telomere</location>
    </subcellularLocation>
</comment>
<comment type="subunit">
    <text evidence="8">Homodimer.</text>
</comment>
<dbReference type="STRING" id="2656787.A0A370TN84"/>
<evidence type="ECO:0000256" key="5">
    <source>
        <dbReference type="ARBA" id="ARBA00023159"/>
    </source>
</evidence>
<feature type="compositionally biased region" description="Polar residues" evidence="10">
    <location>
        <begin position="203"/>
        <end position="229"/>
    </location>
</feature>
<dbReference type="InterPro" id="IPR021661">
    <property type="entry name" value="Rap1_C"/>
</dbReference>
<feature type="domain" description="BRCT" evidence="11">
    <location>
        <begin position="14"/>
        <end position="93"/>
    </location>
</feature>
<evidence type="ECO:0000256" key="4">
    <source>
        <dbReference type="ARBA" id="ARBA00023015"/>
    </source>
</evidence>
<dbReference type="InterPro" id="IPR038104">
    <property type="entry name" value="Rap1_C_sf"/>
</dbReference>
<feature type="compositionally biased region" description="Polar residues" evidence="10">
    <location>
        <begin position="670"/>
        <end position="682"/>
    </location>
</feature>
<evidence type="ECO:0000259" key="12">
    <source>
        <dbReference type="PROSITE" id="PS51011"/>
    </source>
</evidence>
<dbReference type="PROSITE" id="PS50172">
    <property type="entry name" value="BRCT"/>
    <property type="match status" value="1"/>
</dbReference>
<evidence type="ECO:0000256" key="3">
    <source>
        <dbReference type="ARBA" id="ARBA00022895"/>
    </source>
</evidence>
<dbReference type="Pfam" id="PF16589">
    <property type="entry name" value="BRCT_2"/>
    <property type="match status" value="1"/>
</dbReference>
<organism evidence="13 14">
    <name type="scientific">Venustampulla echinocandica</name>
    <dbReference type="NCBI Taxonomy" id="2656787"/>
    <lineage>
        <taxon>Eukaryota</taxon>
        <taxon>Fungi</taxon>
        <taxon>Dikarya</taxon>
        <taxon>Ascomycota</taxon>
        <taxon>Pezizomycotina</taxon>
        <taxon>Leotiomycetes</taxon>
        <taxon>Helotiales</taxon>
        <taxon>Pleuroascaceae</taxon>
        <taxon>Venustampulla</taxon>
    </lineage>
</organism>
<dbReference type="Pfam" id="PF11626">
    <property type="entry name" value="Rap1_C"/>
    <property type="match status" value="1"/>
</dbReference>
<dbReference type="GO" id="GO:0042162">
    <property type="term" value="F:telomeric DNA binding"/>
    <property type="evidence" value="ECO:0007669"/>
    <property type="project" value="TreeGrafter"/>
</dbReference>